<keyword evidence="7" id="KW-0949">S-adenosyl-L-methionine</keyword>
<evidence type="ECO:0000256" key="1">
    <source>
        <dbReference type="ARBA" id="ARBA00002399"/>
    </source>
</evidence>
<comment type="catalytic activity">
    <reaction evidence="13">
        <text>N(6)-L-threonylcarbamoyladenosine(37) in tRNA + (sulfur carrier)-SH + AH2 + 2 S-adenosyl-L-methionine = 2-methylsulfanyl-N(6)-L-threonylcarbamoyladenosine(37) in tRNA + (sulfur carrier)-H + 5'-deoxyadenosine + L-methionine + A + S-adenosyl-L-homocysteine + 2 H(+)</text>
        <dbReference type="Rhea" id="RHEA:37075"/>
        <dbReference type="Rhea" id="RHEA-COMP:10163"/>
        <dbReference type="Rhea" id="RHEA-COMP:11092"/>
        <dbReference type="Rhea" id="RHEA-COMP:14737"/>
        <dbReference type="Rhea" id="RHEA-COMP:14739"/>
        <dbReference type="ChEBI" id="CHEBI:13193"/>
        <dbReference type="ChEBI" id="CHEBI:15378"/>
        <dbReference type="ChEBI" id="CHEBI:17319"/>
        <dbReference type="ChEBI" id="CHEBI:17499"/>
        <dbReference type="ChEBI" id="CHEBI:29917"/>
        <dbReference type="ChEBI" id="CHEBI:57844"/>
        <dbReference type="ChEBI" id="CHEBI:57856"/>
        <dbReference type="ChEBI" id="CHEBI:59789"/>
        <dbReference type="ChEBI" id="CHEBI:64428"/>
        <dbReference type="ChEBI" id="CHEBI:74418"/>
        <dbReference type="ChEBI" id="CHEBI:74420"/>
        <dbReference type="EC" id="2.8.4.5"/>
    </reaction>
</comment>
<accession>A0A7J7MWS2</accession>
<organism evidence="15 16">
    <name type="scientific">Kingdonia uniflora</name>
    <dbReference type="NCBI Taxonomy" id="39325"/>
    <lineage>
        <taxon>Eukaryota</taxon>
        <taxon>Viridiplantae</taxon>
        <taxon>Streptophyta</taxon>
        <taxon>Embryophyta</taxon>
        <taxon>Tracheophyta</taxon>
        <taxon>Spermatophyta</taxon>
        <taxon>Magnoliopsida</taxon>
        <taxon>Ranunculales</taxon>
        <taxon>Circaeasteraceae</taxon>
        <taxon>Kingdonia</taxon>
    </lineage>
</organism>
<reference evidence="15 16" key="1">
    <citation type="journal article" date="2020" name="IScience">
        <title>Genome Sequencing of the Endangered Kingdonia uniflora (Circaeasteraceae, Ranunculales) Reveals Potential Mechanisms of Evolutionary Specialization.</title>
        <authorList>
            <person name="Sun Y."/>
            <person name="Deng T."/>
            <person name="Zhang A."/>
            <person name="Moore M.J."/>
            <person name="Landis J.B."/>
            <person name="Lin N."/>
            <person name="Zhang H."/>
            <person name="Zhang X."/>
            <person name="Huang J."/>
            <person name="Zhang X."/>
            <person name="Sun H."/>
            <person name="Wang H."/>
        </authorList>
    </citation>
    <scope>NUCLEOTIDE SEQUENCE [LARGE SCALE GENOMIC DNA]</scope>
    <source>
        <strain evidence="15">TB1705</strain>
        <tissue evidence="15">Leaf</tissue>
    </source>
</reference>
<evidence type="ECO:0000259" key="14">
    <source>
        <dbReference type="PROSITE" id="PS51918"/>
    </source>
</evidence>
<evidence type="ECO:0000256" key="10">
    <source>
        <dbReference type="ARBA" id="ARBA00023004"/>
    </source>
</evidence>
<evidence type="ECO:0000256" key="11">
    <source>
        <dbReference type="ARBA" id="ARBA00023014"/>
    </source>
</evidence>
<dbReference type="FunFam" id="3.80.30.20:FF:000002">
    <property type="entry name" value="threonylcarbamoyladenosine tRNA methylthiotransferase isoform X2"/>
    <property type="match status" value="1"/>
</dbReference>
<keyword evidence="6" id="KW-0808">Transferase</keyword>
<keyword evidence="8" id="KW-0819">tRNA processing</keyword>
<dbReference type="PANTHER" id="PTHR11918:SF45">
    <property type="entry name" value="THREONYLCARBAMOYLADENOSINE TRNA METHYLTHIOTRANSFERASE"/>
    <property type="match status" value="1"/>
</dbReference>
<dbReference type="Proteomes" id="UP000541444">
    <property type="component" value="Unassembled WGS sequence"/>
</dbReference>
<dbReference type="InterPro" id="IPR023404">
    <property type="entry name" value="rSAM_horseshoe"/>
</dbReference>
<keyword evidence="9" id="KW-0479">Metal-binding</keyword>
<dbReference type="EC" id="2.8.4.5" evidence="3"/>
<dbReference type="PANTHER" id="PTHR11918">
    <property type="entry name" value="RADICAL SAM PROTEINS"/>
    <property type="match status" value="1"/>
</dbReference>
<protein>
    <recommendedName>
        <fullName evidence="4">Threonylcarbamoyladenosine tRNA methylthiotransferase</fullName>
        <ecNumber evidence="3">2.8.4.5</ecNumber>
    </recommendedName>
    <alternativeName>
        <fullName evidence="12">tRNA-t(6)A37 methylthiotransferase</fullName>
    </alternativeName>
</protein>
<dbReference type="Pfam" id="PF04055">
    <property type="entry name" value="Radical_SAM"/>
    <property type="match status" value="1"/>
</dbReference>
<evidence type="ECO:0000313" key="15">
    <source>
        <dbReference type="EMBL" id="KAF6159326.1"/>
    </source>
</evidence>
<evidence type="ECO:0000256" key="12">
    <source>
        <dbReference type="ARBA" id="ARBA00031213"/>
    </source>
</evidence>
<dbReference type="Gene3D" id="3.80.30.20">
    <property type="entry name" value="tm_1862 like domain"/>
    <property type="match status" value="1"/>
</dbReference>
<dbReference type="OrthoDB" id="1712588at2759"/>
<evidence type="ECO:0000256" key="9">
    <source>
        <dbReference type="ARBA" id="ARBA00022723"/>
    </source>
</evidence>
<dbReference type="EMBL" id="JACGCM010001193">
    <property type="protein sequence ID" value="KAF6159326.1"/>
    <property type="molecule type" value="Genomic_DNA"/>
</dbReference>
<dbReference type="AlphaFoldDB" id="A0A7J7MWS2"/>
<sequence length="333" mass="37326">MSTTRGCLADESEREGQAQGLEVKATEGVVIGSLKLNLILSILLMKSILILNIFRQKVLGFSYVFWPNRNTSFSSNPILWHCDDDIGRDVLGMWRRGLLHRCLISQSAMDTIIVKCKSAKNLLVVVGCVPQETLKGHVVCLLNRKTLPTLDLTKVRKNNFIEILLINVGCLGACTYYKIKHARGHLGSYTIKSLVECVRNVVADGVMEIWISSEDTRAYGRDIGVNFPILLKAIVTELPSDRNTIFLIGLTNPPFILEHLKEIVEVLYHPCVYLFLHVPVKSESNSILTAMNREYTVGEFRTVVDTLYQLVPEIQIVTAIICGFIGETEEDFA</sequence>
<dbReference type="GO" id="GO:0051539">
    <property type="term" value="F:4 iron, 4 sulfur cluster binding"/>
    <property type="evidence" value="ECO:0007669"/>
    <property type="project" value="UniProtKB-KW"/>
</dbReference>
<keyword evidence="10" id="KW-0408">Iron</keyword>
<keyword evidence="16" id="KW-1185">Reference proteome</keyword>
<dbReference type="SUPFAM" id="SSF102114">
    <property type="entry name" value="Radical SAM enzymes"/>
    <property type="match status" value="1"/>
</dbReference>
<comment type="similarity">
    <text evidence="2">Belongs to the methylthiotransferase family. CDKAL1 subfamily.</text>
</comment>
<comment type="function">
    <text evidence="1">Catalyzes the methylthiolation of N6-threonylcarbamoyladenosine (t(6)A), leading to the formation of 2-methylthio-N6-threonylcarbamoyladenosine (ms(2)t(6)A) at position 37 in tRNAs that read codons beginning with adenine.</text>
</comment>
<dbReference type="GO" id="GO:0046872">
    <property type="term" value="F:metal ion binding"/>
    <property type="evidence" value="ECO:0007669"/>
    <property type="project" value="UniProtKB-KW"/>
</dbReference>
<evidence type="ECO:0000256" key="8">
    <source>
        <dbReference type="ARBA" id="ARBA00022694"/>
    </source>
</evidence>
<dbReference type="PROSITE" id="PS51918">
    <property type="entry name" value="RADICAL_SAM"/>
    <property type="match status" value="1"/>
</dbReference>
<dbReference type="InterPro" id="IPR007197">
    <property type="entry name" value="rSAM"/>
</dbReference>
<keyword evidence="5" id="KW-0004">4Fe-4S</keyword>
<name>A0A7J7MWS2_9MAGN</name>
<evidence type="ECO:0000256" key="2">
    <source>
        <dbReference type="ARBA" id="ARBA00008616"/>
    </source>
</evidence>
<keyword evidence="11" id="KW-0411">Iron-sulfur</keyword>
<comment type="caution">
    <text evidence="15">The sequence shown here is derived from an EMBL/GenBank/DDBJ whole genome shotgun (WGS) entry which is preliminary data.</text>
</comment>
<proteinExistence type="inferred from homology"/>
<evidence type="ECO:0000256" key="4">
    <source>
        <dbReference type="ARBA" id="ARBA00018810"/>
    </source>
</evidence>
<evidence type="ECO:0000256" key="5">
    <source>
        <dbReference type="ARBA" id="ARBA00022485"/>
    </source>
</evidence>
<evidence type="ECO:0000313" key="16">
    <source>
        <dbReference type="Proteomes" id="UP000541444"/>
    </source>
</evidence>
<dbReference type="GO" id="GO:0035598">
    <property type="term" value="F:tRNA (N(6)-L-threonylcarbamoyladenosine(37)-C(2))-methylthiotransferase activity"/>
    <property type="evidence" value="ECO:0007669"/>
    <property type="project" value="UniProtKB-EC"/>
</dbReference>
<gene>
    <name evidence="15" type="ORF">GIB67_032097</name>
</gene>
<evidence type="ECO:0000256" key="13">
    <source>
        <dbReference type="ARBA" id="ARBA00051661"/>
    </source>
</evidence>
<evidence type="ECO:0000256" key="7">
    <source>
        <dbReference type="ARBA" id="ARBA00022691"/>
    </source>
</evidence>
<evidence type="ECO:0000256" key="3">
    <source>
        <dbReference type="ARBA" id="ARBA00013273"/>
    </source>
</evidence>
<evidence type="ECO:0000256" key="6">
    <source>
        <dbReference type="ARBA" id="ARBA00022679"/>
    </source>
</evidence>
<feature type="domain" description="Radical SAM core" evidence="14">
    <location>
        <begin position="153"/>
        <end position="333"/>
    </location>
</feature>
<dbReference type="GO" id="GO:0005783">
    <property type="term" value="C:endoplasmic reticulum"/>
    <property type="evidence" value="ECO:0007669"/>
    <property type="project" value="TreeGrafter"/>
</dbReference>
<dbReference type="InterPro" id="IPR058240">
    <property type="entry name" value="rSAM_sf"/>
</dbReference>